<gene>
    <name evidence="2" type="ORF">WICMUC_003393</name>
</gene>
<feature type="region of interest" description="Disordered" evidence="1">
    <location>
        <begin position="1"/>
        <end position="27"/>
    </location>
</feature>
<evidence type="ECO:0000256" key="1">
    <source>
        <dbReference type="SAM" id="MobiDB-lite"/>
    </source>
</evidence>
<dbReference type="EMBL" id="JAEUBF010000879">
    <property type="protein sequence ID" value="KAH3674321.1"/>
    <property type="molecule type" value="Genomic_DNA"/>
</dbReference>
<sequence length="97" mass="11035">MGPKKFNKQIKQNKPSHKSFKILKKSNKSNSSKIANLDKVEVADILDQLTTTQVHDSKKQSILDSKTLKNDILKDKEINKKSKETENDLLSQLDSIL</sequence>
<reference evidence="2" key="2">
    <citation type="submission" date="2021-01" db="EMBL/GenBank/DDBJ databases">
        <authorList>
            <person name="Schikora-Tamarit M.A."/>
        </authorList>
    </citation>
    <scope>NUCLEOTIDE SEQUENCE</scope>
    <source>
        <strain evidence="2">CBS6341</strain>
    </source>
</reference>
<evidence type="ECO:0000313" key="2">
    <source>
        <dbReference type="EMBL" id="KAH3674321.1"/>
    </source>
</evidence>
<keyword evidence="3" id="KW-1185">Reference proteome</keyword>
<comment type="caution">
    <text evidence="2">The sequence shown here is derived from an EMBL/GenBank/DDBJ whole genome shotgun (WGS) entry which is preliminary data.</text>
</comment>
<dbReference type="AlphaFoldDB" id="A0A9P8PLN3"/>
<organism evidence="2 3">
    <name type="scientific">Wickerhamomyces mucosus</name>
    <dbReference type="NCBI Taxonomy" id="1378264"/>
    <lineage>
        <taxon>Eukaryota</taxon>
        <taxon>Fungi</taxon>
        <taxon>Dikarya</taxon>
        <taxon>Ascomycota</taxon>
        <taxon>Saccharomycotina</taxon>
        <taxon>Saccharomycetes</taxon>
        <taxon>Phaffomycetales</taxon>
        <taxon>Wickerhamomycetaceae</taxon>
        <taxon>Wickerhamomyces</taxon>
    </lineage>
</organism>
<feature type="compositionally biased region" description="Basic residues" evidence="1">
    <location>
        <begin position="14"/>
        <end position="27"/>
    </location>
</feature>
<accession>A0A9P8PLN3</accession>
<protein>
    <submittedName>
        <fullName evidence="2">Uncharacterized protein</fullName>
    </submittedName>
</protein>
<name>A0A9P8PLN3_9ASCO</name>
<dbReference type="Proteomes" id="UP000769528">
    <property type="component" value="Unassembled WGS sequence"/>
</dbReference>
<evidence type="ECO:0000313" key="3">
    <source>
        <dbReference type="Proteomes" id="UP000769528"/>
    </source>
</evidence>
<reference evidence="2" key="1">
    <citation type="journal article" date="2021" name="Open Biol.">
        <title>Shared evolutionary footprints suggest mitochondrial oxidative damage underlies multiple complex I losses in fungi.</title>
        <authorList>
            <person name="Schikora-Tamarit M.A."/>
            <person name="Marcet-Houben M."/>
            <person name="Nosek J."/>
            <person name="Gabaldon T."/>
        </authorList>
    </citation>
    <scope>NUCLEOTIDE SEQUENCE</scope>
    <source>
        <strain evidence="2">CBS6341</strain>
    </source>
</reference>
<proteinExistence type="predicted"/>